<dbReference type="EMBL" id="JAQOWY010000141">
    <property type="protein sequence ID" value="KAK1849555.1"/>
    <property type="molecule type" value="Genomic_DNA"/>
</dbReference>
<reference evidence="2" key="1">
    <citation type="submission" date="2023-01" db="EMBL/GenBank/DDBJ databases">
        <title>Colletotrichum chrysophilum M932 genome sequence.</title>
        <authorList>
            <person name="Baroncelli R."/>
        </authorList>
    </citation>
    <scope>NUCLEOTIDE SEQUENCE</scope>
    <source>
        <strain evidence="2">M932</strain>
    </source>
</reference>
<feature type="region of interest" description="Disordered" evidence="1">
    <location>
        <begin position="158"/>
        <end position="186"/>
    </location>
</feature>
<protein>
    <submittedName>
        <fullName evidence="2">Uncharacterized protein</fullName>
    </submittedName>
</protein>
<gene>
    <name evidence="2" type="ORF">CCHR01_07843</name>
</gene>
<evidence type="ECO:0000313" key="3">
    <source>
        <dbReference type="Proteomes" id="UP001243330"/>
    </source>
</evidence>
<feature type="region of interest" description="Disordered" evidence="1">
    <location>
        <begin position="64"/>
        <end position="119"/>
    </location>
</feature>
<evidence type="ECO:0000256" key="1">
    <source>
        <dbReference type="SAM" id="MobiDB-lite"/>
    </source>
</evidence>
<keyword evidence="3" id="KW-1185">Reference proteome</keyword>
<proteinExistence type="predicted"/>
<organism evidence="2 3">
    <name type="scientific">Colletotrichum chrysophilum</name>
    <dbReference type="NCBI Taxonomy" id="1836956"/>
    <lineage>
        <taxon>Eukaryota</taxon>
        <taxon>Fungi</taxon>
        <taxon>Dikarya</taxon>
        <taxon>Ascomycota</taxon>
        <taxon>Pezizomycotina</taxon>
        <taxon>Sordariomycetes</taxon>
        <taxon>Hypocreomycetidae</taxon>
        <taxon>Glomerellales</taxon>
        <taxon>Glomerellaceae</taxon>
        <taxon>Colletotrichum</taxon>
        <taxon>Colletotrichum gloeosporioides species complex</taxon>
    </lineage>
</organism>
<accession>A0AAD9EIF6</accession>
<evidence type="ECO:0000313" key="2">
    <source>
        <dbReference type="EMBL" id="KAK1849555.1"/>
    </source>
</evidence>
<comment type="caution">
    <text evidence="2">The sequence shown here is derived from an EMBL/GenBank/DDBJ whole genome shotgun (WGS) entry which is preliminary data.</text>
</comment>
<dbReference type="AlphaFoldDB" id="A0AAD9EIF6"/>
<name>A0AAD9EIF6_9PEZI</name>
<dbReference type="Proteomes" id="UP001243330">
    <property type="component" value="Unassembled WGS sequence"/>
</dbReference>
<sequence length="344" mass="37251">MFDELRDPKAIEAMSGSWAVRFPHDSSGLDPNGRELPVALSTMTSWAPPPIPSLHHQRPRLLRAKERHPESQGLRRIIRHGRATGEGRSTSTTASSTTSPRRGGQDKLGTGSGEGGDNGSSWDCVVVVSSEAFGGLLVFTLRKGRKQSLTHSGFIQQLRPSVTSEGQEEASRQKASSRSKGQEVRADMETGVGACPVRTFPQLLCIKDADICFPQKVQSWGQELPLPLSLPLLDPASICACQSVVKPGTTEESSRPSVKPSSNSNTSGISTQPFIIVVRAPVSPTRSLRPSIVSHSLVSISTPNLRRYSAPVLDFVLLSPVIQLSPRTNDLQIACPHPRFYHEV</sequence>
<feature type="compositionally biased region" description="Low complexity" evidence="1">
    <location>
        <begin position="86"/>
        <end position="102"/>
    </location>
</feature>